<keyword evidence="1" id="KW-1133">Transmembrane helix</keyword>
<sequence>MNRQKFRILFVIILILVCIINLAGLSFGTDNRQGSFDGFFFSLSKTGPTALCFAEDEARRSVLGIIAYVGLAAFMAFALAAWAAKSDYRRLFFSDLRREIREALSNRYHGSKFK</sequence>
<evidence type="ECO:0000313" key="2">
    <source>
        <dbReference type="EMBL" id="SHI90502.1"/>
    </source>
</evidence>
<keyword evidence="1" id="KW-0472">Membrane</keyword>
<dbReference type="EMBL" id="FQZP01000014">
    <property type="protein sequence ID" value="SHI90502.1"/>
    <property type="molecule type" value="Genomic_DNA"/>
</dbReference>
<reference evidence="2 3" key="1">
    <citation type="submission" date="2016-11" db="EMBL/GenBank/DDBJ databases">
        <authorList>
            <person name="Varghese N."/>
            <person name="Submissions S."/>
        </authorList>
    </citation>
    <scope>NUCLEOTIDE SEQUENCE [LARGE SCALE GENOMIC DNA]</scope>
    <source>
        <strain evidence="2 3">DSM 19027</strain>
    </source>
</reference>
<organism evidence="2 3">
    <name type="scientific">Thermoclostridium caenicola</name>
    <dbReference type="NCBI Taxonomy" id="659425"/>
    <lineage>
        <taxon>Bacteria</taxon>
        <taxon>Bacillati</taxon>
        <taxon>Bacillota</taxon>
        <taxon>Clostridia</taxon>
        <taxon>Eubacteriales</taxon>
        <taxon>Oscillospiraceae</taxon>
        <taxon>Thermoclostridium</taxon>
    </lineage>
</organism>
<proteinExistence type="predicted"/>
<dbReference type="RefSeq" id="WP_149678379.1">
    <property type="nucleotide sequence ID" value="NZ_FQZP01000014.1"/>
</dbReference>
<gene>
    <name evidence="2" type="ORF">SAMN05444373_101441</name>
</gene>
<feature type="transmembrane region" description="Helical" evidence="1">
    <location>
        <begin position="65"/>
        <end position="84"/>
    </location>
</feature>
<keyword evidence="1" id="KW-0812">Transmembrane</keyword>
<protein>
    <submittedName>
        <fullName evidence="2">Uncharacterized protein</fullName>
    </submittedName>
</protein>
<accession>A0A1M6EYJ7</accession>
<keyword evidence="3" id="KW-1185">Reference proteome</keyword>
<dbReference type="AlphaFoldDB" id="A0A1M6EYJ7"/>
<dbReference type="Proteomes" id="UP000324781">
    <property type="component" value="Unassembled WGS sequence"/>
</dbReference>
<name>A0A1M6EYJ7_9FIRM</name>
<evidence type="ECO:0000313" key="3">
    <source>
        <dbReference type="Proteomes" id="UP000324781"/>
    </source>
</evidence>
<evidence type="ECO:0000256" key="1">
    <source>
        <dbReference type="SAM" id="Phobius"/>
    </source>
</evidence>